<dbReference type="OrthoDB" id="2937711at2759"/>
<evidence type="ECO:0000313" key="3">
    <source>
        <dbReference type="Proteomes" id="UP000308652"/>
    </source>
</evidence>
<organism evidence="2 3">
    <name type="scientific">Crucibulum laeve</name>
    <dbReference type="NCBI Taxonomy" id="68775"/>
    <lineage>
        <taxon>Eukaryota</taxon>
        <taxon>Fungi</taxon>
        <taxon>Dikarya</taxon>
        <taxon>Basidiomycota</taxon>
        <taxon>Agaricomycotina</taxon>
        <taxon>Agaricomycetes</taxon>
        <taxon>Agaricomycetidae</taxon>
        <taxon>Agaricales</taxon>
        <taxon>Agaricineae</taxon>
        <taxon>Nidulariaceae</taxon>
        <taxon>Crucibulum</taxon>
    </lineage>
</organism>
<dbReference type="Pfam" id="PF00646">
    <property type="entry name" value="F-box"/>
    <property type="match status" value="1"/>
</dbReference>
<evidence type="ECO:0000313" key="2">
    <source>
        <dbReference type="EMBL" id="TFK44938.1"/>
    </source>
</evidence>
<dbReference type="EMBL" id="ML213590">
    <property type="protein sequence ID" value="TFK44938.1"/>
    <property type="molecule type" value="Genomic_DNA"/>
</dbReference>
<proteinExistence type="predicted"/>
<dbReference type="Proteomes" id="UP000308652">
    <property type="component" value="Unassembled WGS sequence"/>
</dbReference>
<dbReference type="InterPro" id="IPR001810">
    <property type="entry name" value="F-box_dom"/>
</dbReference>
<dbReference type="AlphaFoldDB" id="A0A5C3MLY1"/>
<accession>A0A5C3MLY1</accession>
<dbReference type="SUPFAM" id="SSF81383">
    <property type="entry name" value="F-box domain"/>
    <property type="match status" value="1"/>
</dbReference>
<dbReference type="CDD" id="cd09917">
    <property type="entry name" value="F-box_SF"/>
    <property type="match status" value="1"/>
</dbReference>
<name>A0A5C3MLY1_9AGAR</name>
<keyword evidence="3" id="KW-1185">Reference proteome</keyword>
<dbReference type="InterPro" id="IPR036047">
    <property type="entry name" value="F-box-like_dom_sf"/>
</dbReference>
<dbReference type="PROSITE" id="PS50181">
    <property type="entry name" value="FBOX"/>
    <property type="match status" value="1"/>
</dbReference>
<sequence length="481" mass="53452">MPAHISRLPFDILQCILEFVDLEDAVSFSMVCTVFQTLTSKRSIWISVLKRARDVKPIAFPSHEDLTLQPLDSLKRIILHTLRLESNWSLPEPRIIGPVKAVLLEEFQLDIIFQIPATGLFLMHCRESASMVLWDIVLGKAASSVIPVGKRVVDVSPGQDEPGEFSMALLIQDDVGALSITIVRVEHDKPEPVVGVTFNESLPFSHYHWALFMNEEIVGVLQSPTIFPATITFLAFNRLSPDRKATISSDIQIQDVIGEGHSGSSSVGCDVFLLAERGNISRQYCCPAELLPYNWNLDCPKESNLKCAHIPPISWDYDTRFVCEQLGALSAHPRYGIPAVSLHGLHVEDASEGDPMPYIQIRFWARSKTPSPNLLSVCHVDVPGRLWSSTSTSWELMLLPHSGLQVLLLVHHHGLIKLQLVRYHPETNAATVHHLRVPQFIDMQLVYGLALDDHLGAVSLLSGHNTEGGGQQGTIFTIPYA</sequence>
<protein>
    <recommendedName>
        <fullName evidence="1">F-box domain-containing protein</fullName>
    </recommendedName>
</protein>
<dbReference type="SMART" id="SM00256">
    <property type="entry name" value="FBOX"/>
    <property type="match status" value="1"/>
</dbReference>
<gene>
    <name evidence="2" type="ORF">BDQ12DRAFT_42619</name>
</gene>
<reference evidence="2 3" key="1">
    <citation type="journal article" date="2019" name="Nat. Ecol. Evol.">
        <title>Megaphylogeny resolves global patterns of mushroom evolution.</title>
        <authorList>
            <person name="Varga T."/>
            <person name="Krizsan K."/>
            <person name="Foldi C."/>
            <person name="Dima B."/>
            <person name="Sanchez-Garcia M."/>
            <person name="Sanchez-Ramirez S."/>
            <person name="Szollosi G.J."/>
            <person name="Szarkandi J.G."/>
            <person name="Papp V."/>
            <person name="Albert L."/>
            <person name="Andreopoulos W."/>
            <person name="Angelini C."/>
            <person name="Antonin V."/>
            <person name="Barry K.W."/>
            <person name="Bougher N.L."/>
            <person name="Buchanan P."/>
            <person name="Buyck B."/>
            <person name="Bense V."/>
            <person name="Catcheside P."/>
            <person name="Chovatia M."/>
            <person name="Cooper J."/>
            <person name="Damon W."/>
            <person name="Desjardin D."/>
            <person name="Finy P."/>
            <person name="Geml J."/>
            <person name="Haridas S."/>
            <person name="Hughes K."/>
            <person name="Justo A."/>
            <person name="Karasinski D."/>
            <person name="Kautmanova I."/>
            <person name="Kiss B."/>
            <person name="Kocsube S."/>
            <person name="Kotiranta H."/>
            <person name="LaButti K.M."/>
            <person name="Lechner B.E."/>
            <person name="Liimatainen K."/>
            <person name="Lipzen A."/>
            <person name="Lukacs Z."/>
            <person name="Mihaltcheva S."/>
            <person name="Morgado L.N."/>
            <person name="Niskanen T."/>
            <person name="Noordeloos M.E."/>
            <person name="Ohm R.A."/>
            <person name="Ortiz-Santana B."/>
            <person name="Ovrebo C."/>
            <person name="Racz N."/>
            <person name="Riley R."/>
            <person name="Savchenko A."/>
            <person name="Shiryaev A."/>
            <person name="Soop K."/>
            <person name="Spirin V."/>
            <person name="Szebenyi C."/>
            <person name="Tomsovsky M."/>
            <person name="Tulloss R.E."/>
            <person name="Uehling J."/>
            <person name="Grigoriev I.V."/>
            <person name="Vagvolgyi C."/>
            <person name="Papp T."/>
            <person name="Martin F.M."/>
            <person name="Miettinen O."/>
            <person name="Hibbett D.S."/>
            <person name="Nagy L.G."/>
        </authorList>
    </citation>
    <scope>NUCLEOTIDE SEQUENCE [LARGE SCALE GENOMIC DNA]</scope>
    <source>
        <strain evidence="2 3">CBS 166.37</strain>
    </source>
</reference>
<dbReference type="Gene3D" id="1.20.1280.50">
    <property type="match status" value="1"/>
</dbReference>
<evidence type="ECO:0000259" key="1">
    <source>
        <dbReference type="PROSITE" id="PS50181"/>
    </source>
</evidence>
<feature type="domain" description="F-box" evidence="1">
    <location>
        <begin position="2"/>
        <end position="48"/>
    </location>
</feature>